<keyword evidence="1" id="KW-0378">Hydrolase</keyword>
<dbReference type="EMBL" id="CP017686">
    <property type="protein sequence ID" value="AYQ54689.1"/>
    <property type="molecule type" value="Genomic_DNA"/>
</dbReference>
<dbReference type="GeneID" id="41321313"/>
<dbReference type="PANTHER" id="PTHR43540:SF6">
    <property type="entry name" value="ISOCHORISMATASE-LIKE DOMAIN-CONTAINING PROTEIN"/>
    <property type="match status" value="1"/>
</dbReference>
<dbReference type="Proteomes" id="UP000273278">
    <property type="component" value="Chromosome"/>
</dbReference>
<dbReference type="InterPro" id="IPR050272">
    <property type="entry name" value="Isochorismatase-like_hydrls"/>
</dbReference>
<dbReference type="Gene3D" id="3.40.50.850">
    <property type="entry name" value="Isochorismatase-like"/>
    <property type="match status" value="1"/>
</dbReference>
<evidence type="ECO:0000259" key="2">
    <source>
        <dbReference type="Pfam" id="PF00857"/>
    </source>
</evidence>
<dbReference type="OMA" id="TIYNADM"/>
<evidence type="ECO:0000256" key="1">
    <source>
        <dbReference type="ARBA" id="ARBA00022801"/>
    </source>
</evidence>
<evidence type="ECO:0000313" key="3">
    <source>
        <dbReference type="EMBL" id="AYQ54689.1"/>
    </source>
</evidence>
<dbReference type="Pfam" id="PF00857">
    <property type="entry name" value="Isochorismatase"/>
    <property type="match status" value="1"/>
</dbReference>
<gene>
    <name evidence="3" type="ORF">BKD89_02555</name>
</gene>
<organism evidence="3 4">
    <name type="scientific">Methanomethylophilus alvi</name>
    <dbReference type="NCBI Taxonomy" id="1291540"/>
    <lineage>
        <taxon>Archaea</taxon>
        <taxon>Methanobacteriati</taxon>
        <taxon>Thermoplasmatota</taxon>
        <taxon>Thermoplasmata</taxon>
        <taxon>Methanomassiliicoccales</taxon>
        <taxon>Methanomethylophilaceae</taxon>
        <taxon>Methanomethylophilus</taxon>
    </lineage>
</organism>
<dbReference type="PANTHER" id="PTHR43540">
    <property type="entry name" value="PEROXYUREIDOACRYLATE/UREIDOACRYLATE AMIDOHYDROLASE-RELATED"/>
    <property type="match status" value="1"/>
</dbReference>
<name>A0A3G3IG37_9ARCH</name>
<dbReference type="GO" id="GO:0016787">
    <property type="term" value="F:hydrolase activity"/>
    <property type="evidence" value="ECO:0007669"/>
    <property type="project" value="UniProtKB-KW"/>
</dbReference>
<feature type="domain" description="Isochorismatase-like" evidence="2">
    <location>
        <begin position="4"/>
        <end position="144"/>
    </location>
</feature>
<accession>A0A3G3IG37</accession>
<dbReference type="InterPro" id="IPR036380">
    <property type="entry name" value="Isochorismatase-like_sf"/>
</dbReference>
<dbReference type="RefSeq" id="WP_015504414.1">
    <property type="nucleotide sequence ID" value="NZ_CAYARL010000024.1"/>
</dbReference>
<reference evidence="3 4" key="1">
    <citation type="submission" date="2016-10" db="EMBL/GenBank/DDBJ databases">
        <title>Complete genome of the TMA-utilizing, human hosted archaeon Methanomethylophilus alvus Gen. nov, sp. nov., strain Mx-05, derived from a pure culture.</title>
        <authorList>
            <person name="Brugere J.-F."/>
            <person name="Ben Hania W."/>
            <person name="Chaudhary P.P."/>
            <person name="Gaci N."/>
            <person name="Borrel G."/>
            <person name="Cao Van Tuat L."/>
            <person name="Fardeau M.-L."/>
            <person name="Harris H.M.B."/>
            <person name="O'Toole P.W."/>
            <person name="Ollivier B."/>
        </authorList>
    </citation>
    <scope>NUCLEOTIDE SEQUENCE [LARGE SCALE GENOMIC DNA]</scope>
    <source>
        <strain evidence="3 4">Mx-05</strain>
    </source>
</reference>
<proteinExistence type="predicted"/>
<sequence>MSDCLLLIDVQKGFVTERTEYVVPRLKELVRMGFDHIVATKFVNRPGSPFVRHMGWRGMMSSPDTDVLDFVEEAADGVEEKNGYSAVCQRINDYFHENGVDRVYIAGLDSDCCVLKNAADFFDLGYDVTVLMYYTASNGGEDSVKAARTVLSRMIGEDHVVDGRLDAD</sequence>
<dbReference type="SUPFAM" id="SSF52499">
    <property type="entry name" value="Isochorismatase-like hydrolases"/>
    <property type="match status" value="1"/>
</dbReference>
<dbReference type="InterPro" id="IPR000868">
    <property type="entry name" value="Isochorismatase-like_dom"/>
</dbReference>
<protein>
    <recommendedName>
        <fullName evidence="2">Isochorismatase-like domain-containing protein</fullName>
    </recommendedName>
</protein>
<dbReference type="AlphaFoldDB" id="A0A3G3IG37"/>
<evidence type="ECO:0000313" key="4">
    <source>
        <dbReference type="Proteomes" id="UP000273278"/>
    </source>
</evidence>